<name>W6YCS4_COCC2</name>
<dbReference type="EMBL" id="KI964552">
    <property type="protein sequence ID" value="EUC37327.1"/>
    <property type="molecule type" value="Genomic_DNA"/>
</dbReference>
<protein>
    <submittedName>
        <fullName evidence="1">Uncharacterized protein</fullName>
    </submittedName>
</protein>
<dbReference type="AlphaFoldDB" id="W6YCS4"/>
<reference evidence="1 2" key="1">
    <citation type="journal article" date="2013" name="PLoS Genet.">
        <title>Comparative genome structure, secondary metabolite, and effector coding capacity across Cochliobolus pathogens.</title>
        <authorList>
            <person name="Condon B.J."/>
            <person name="Leng Y."/>
            <person name="Wu D."/>
            <person name="Bushley K.E."/>
            <person name="Ohm R.A."/>
            <person name="Otillar R."/>
            <person name="Martin J."/>
            <person name="Schackwitz W."/>
            <person name="Grimwood J."/>
            <person name="MohdZainudin N."/>
            <person name="Xue C."/>
            <person name="Wang R."/>
            <person name="Manning V.A."/>
            <person name="Dhillon B."/>
            <person name="Tu Z.J."/>
            <person name="Steffenson B.J."/>
            <person name="Salamov A."/>
            <person name="Sun H."/>
            <person name="Lowry S."/>
            <person name="LaButti K."/>
            <person name="Han J."/>
            <person name="Copeland A."/>
            <person name="Lindquist E."/>
            <person name="Barry K."/>
            <person name="Schmutz J."/>
            <person name="Baker S.E."/>
            <person name="Ciuffetti L.M."/>
            <person name="Grigoriev I.V."/>
            <person name="Zhong S."/>
            <person name="Turgeon B.G."/>
        </authorList>
    </citation>
    <scope>NUCLEOTIDE SEQUENCE [LARGE SCALE GENOMIC DNA]</scope>
    <source>
        <strain evidence="1 2">26-R-13</strain>
    </source>
</reference>
<evidence type="ECO:0000313" key="2">
    <source>
        <dbReference type="Proteomes" id="UP000053841"/>
    </source>
</evidence>
<dbReference type="GeneID" id="19152052"/>
<accession>W6YCS4</accession>
<keyword evidence="2" id="KW-1185">Reference proteome</keyword>
<dbReference type="HOGENOM" id="CLU_2145425_0_0_1"/>
<dbReference type="Proteomes" id="UP000053841">
    <property type="component" value="Unassembled WGS sequence"/>
</dbReference>
<dbReference type="KEGG" id="bze:COCCADRAFT_85952"/>
<proteinExistence type="predicted"/>
<organism evidence="1 2">
    <name type="scientific">Cochliobolus carbonum (strain 26-R-13)</name>
    <name type="common">Maize leaf spot fungus</name>
    <name type="synonym">Bipolaris zeicola</name>
    <dbReference type="NCBI Taxonomy" id="930089"/>
    <lineage>
        <taxon>Eukaryota</taxon>
        <taxon>Fungi</taxon>
        <taxon>Dikarya</taxon>
        <taxon>Ascomycota</taxon>
        <taxon>Pezizomycotina</taxon>
        <taxon>Dothideomycetes</taxon>
        <taxon>Pleosporomycetidae</taxon>
        <taxon>Pleosporales</taxon>
        <taxon>Pleosporineae</taxon>
        <taxon>Pleosporaceae</taxon>
        <taxon>Bipolaris</taxon>
    </lineage>
</organism>
<sequence length="112" mass="11705">MCVPALSGLHHEFGEWHRVCCGWCLGHLGLAVAVAALAVGPSVVRPHSATLNTGHLTGSRTVFGRLSSLVAVTTLPETTLSPPNVISSPANQSRLSRIRVRPSPLGLHAANT</sequence>
<evidence type="ECO:0000313" key="1">
    <source>
        <dbReference type="EMBL" id="EUC37327.1"/>
    </source>
</evidence>
<dbReference type="RefSeq" id="XP_007708384.1">
    <property type="nucleotide sequence ID" value="XM_007710194.1"/>
</dbReference>
<gene>
    <name evidence="1" type="ORF">COCCADRAFT_85952</name>
</gene>